<dbReference type="GO" id="GO:0001666">
    <property type="term" value="P:response to hypoxia"/>
    <property type="evidence" value="ECO:0007669"/>
    <property type="project" value="TreeGrafter"/>
</dbReference>
<dbReference type="InterPro" id="IPR000072">
    <property type="entry name" value="PDGF/VEGF_dom"/>
</dbReference>
<dbReference type="SMART" id="SM00141">
    <property type="entry name" value="PDGF"/>
    <property type="match status" value="1"/>
</dbReference>
<keyword evidence="2" id="KW-1015">Disulfide bond</keyword>
<dbReference type="GO" id="GO:0008083">
    <property type="term" value="F:growth factor activity"/>
    <property type="evidence" value="ECO:0007669"/>
    <property type="project" value="UniProtKB-KW"/>
</dbReference>
<evidence type="ECO:0000256" key="2">
    <source>
        <dbReference type="ARBA" id="ARBA00023157"/>
    </source>
</evidence>
<evidence type="ECO:0000259" key="5">
    <source>
        <dbReference type="PROSITE" id="PS50278"/>
    </source>
</evidence>
<evidence type="ECO:0000256" key="3">
    <source>
        <dbReference type="RuleBase" id="RU003818"/>
    </source>
</evidence>
<dbReference type="GO" id="GO:0005615">
    <property type="term" value="C:extracellular space"/>
    <property type="evidence" value="ECO:0007669"/>
    <property type="project" value="TreeGrafter"/>
</dbReference>
<dbReference type="GO" id="GO:0060754">
    <property type="term" value="P:positive regulation of mast cell chemotaxis"/>
    <property type="evidence" value="ECO:0007669"/>
    <property type="project" value="TreeGrafter"/>
</dbReference>
<feature type="domain" description="Platelet-derived growth factor (PDGF) family profile" evidence="5">
    <location>
        <begin position="77"/>
        <end position="174"/>
    </location>
</feature>
<dbReference type="Gene3D" id="2.10.90.10">
    <property type="entry name" value="Cystine-knot cytokines"/>
    <property type="match status" value="1"/>
</dbReference>
<dbReference type="EMBL" id="SRMA01027218">
    <property type="protein sequence ID" value="TRY57934.1"/>
    <property type="molecule type" value="Genomic_DNA"/>
</dbReference>
<dbReference type="InterPro" id="IPR029034">
    <property type="entry name" value="Cystine-knot_cytokine"/>
</dbReference>
<dbReference type="OrthoDB" id="6374619at2759"/>
<dbReference type="PANTHER" id="PTHR12025">
    <property type="entry name" value="VASCULAR ENDOTHELIAL GROWTH FACTOR"/>
    <property type="match status" value="1"/>
</dbReference>
<dbReference type="GO" id="GO:0048010">
    <property type="term" value="P:vascular endothelial growth factor receptor signaling pathway"/>
    <property type="evidence" value="ECO:0007669"/>
    <property type="project" value="TreeGrafter"/>
</dbReference>
<name>A0A553MXK7_9TELE</name>
<dbReference type="GO" id="GO:0002040">
    <property type="term" value="P:sprouting angiogenesis"/>
    <property type="evidence" value="ECO:0007669"/>
    <property type="project" value="TreeGrafter"/>
</dbReference>
<comment type="similarity">
    <text evidence="3">Belongs to the PDGF/VEGF growth factor family.</text>
</comment>
<sequence>MRESNPQLLDMKSIGALLICFPLLQSFREALGSLAKHNPVLSSDVQLSRSLTLSDELTKVALFFKQVCTVQGKTGSRVLLFPEAWALSQCRTLDVSVPVLQEFPSLVQYIYSPGCVPLRRCSGCCRDELLQCLPSSTRNVSIQLLRIDPAERSREYVVLSFLEHQRCECRPRRQHLRLQQSQKEAKGEAQEEEKEEERKKGSRLTNCIWEAKLLNGFIINL</sequence>
<organism evidence="6 7">
    <name type="scientific">Danionella cerebrum</name>
    <dbReference type="NCBI Taxonomy" id="2873325"/>
    <lineage>
        <taxon>Eukaryota</taxon>
        <taxon>Metazoa</taxon>
        <taxon>Chordata</taxon>
        <taxon>Craniata</taxon>
        <taxon>Vertebrata</taxon>
        <taxon>Euteleostomi</taxon>
        <taxon>Actinopterygii</taxon>
        <taxon>Neopterygii</taxon>
        <taxon>Teleostei</taxon>
        <taxon>Ostariophysi</taxon>
        <taxon>Cypriniformes</taxon>
        <taxon>Danionidae</taxon>
        <taxon>Danioninae</taxon>
        <taxon>Danionella</taxon>
    </lineage>
</organism>
<dbReference type="InterPro" id="IPR050507">
    <property type="entry name" value="PDGF/VEGF_growth_factor"/>
</dbReference>
<feature type="region of interest" description="Disordered" evidence="4">
    <location>
        <begin position="178"/>
        <end position="200"/>
    </location>
</feature>
<dbReference type="PANTHER" id="PTHR12025:SF9">
    <property type="entry name" value="PLACENTA GROWTH FACTOR"/>
    <property type="match status" value="1"/>
</dbReference>
<dbReference type="GO" id="GO:0050930">
    <property type="term" value="P:induction of positive chemotaxis"/>
    <property type="evidence" value="ECO:0007669"/>
    <property type="project" value="TreeGrafter"/>
</dbReference>
<accession>A0A553MXK7</accession>
<dbReference type="CDD" id="cd00135">
    <property type="entry name" value="PDGF"/>
    <property type="match status" value="1"/>
</dbReference>
<dbReference type="SUPFAM" id="SSF57501">
    <property type="entry name" value="Cystine-knot cytokines"/>
    <property type="match status" value="1"/>
</dbReference>
<evidence type="ECO:0000313" key="7">
    <source>
        <dbReference type="Proteomes" id="UP000316079"/>
    </source>
</evidence>
<dbReference type="AlphaFoldDB" id="A0A553MXK7"/>
<gene>
    <name evidence="6" type="ORF">DNTS_009820</name>
</gene>
<keyword evidence="1 3" id="KW-0339">Growth factor</keyword>
<evidence type="ECO:0000256" key="4">
    <source>
        <dbReference type="SAM" id="MobiDB-lite"/>
    </source>
</evidence>
<dbReference type="Pfam" id="PF00341">
    <property type="entry name" value="PDGF"/>
    <property type="match status" value="1"/>
</dbReference>
<protein>
    <recommendedName>
        <fullName evidence="5">Platelet-derived growth factor (PDGF) family profile domain-containing protein</fullName>
    </recommendedName>
</protein>
<dbReference type="GO" id="GO:0016020">
    <property type="term" value="C:membrane"/>
    <property type="evidence" value="ECO:0007669"/>
    <property type="project" value="InterPro"/>
</dbReference>
<dbReference type="PROSITE" id="PS50278">
    <property type="entry name" value="PDGF_2"/>
    <property type="match status" value="1"/>
</dbReference>
<evidence type="ECO:0000256" key="1">
    <source>
        <dbReference type="ARBA" id="ARBA00023030"/>
    </source>
</evidence>
<dbReference type="GO" id="GO:0045766">
    <property type="term" value="P:positive regulation of angiogenesis"/>
    <property type="evidence" value="ECO:0007669"/>
    <property type="project" value="TreeGrafter"/>
</dbReference>
<comment type="caution">
    <text evidence="6">The sequence shown here is derived from an EMBL/GenBank/DDBJ whole genome shotgun (WGS) entry which is preliminary data.</text>
</comment>
<dbReference type="Proteomes" id="UP000316079">
    <property type="component" value="Unassembled WGS sequence"/>
</dbReference>
<proteinExistence type="inferred from homology"/>
<reference evidence="6 7" key="1">
    <citation type="journal article" date="2019" name="Sci. Data">
        <title>Hybrid genome assembly and annotation of Danionella translucida.</title>
        <authorList>
            <person name="Kadobianskyi M."/>
            <person name="Schulze L."/>
            <person name="Schuelke M."/>
            <person name="Judkewitz B."/>
        </authorList>
    </citation>
    <scope>NUCLEOTIDE SEQUENCE [LARGE SCALE GENOMIC DNA]</scope>
    <source>
        <strain evidence="6 7">Bolton</strain>
    </source>
</reference>
<evidence type="ECO:0000313" key="6">
    <source>
        <dbReference type="EMBL" id="TRY57934.1"/>
    </source>
</evidence>
<dbReference type="GO" id="GO:0005172">
    <property type="term" value="F:vascular endothelial growth factor receptor binding"/>
    <property type="evidence" value="ECO:0007669"/>
    <property type="project" value="TreeGrafter"/>
</dbReference>
<dbReference type="GO" id="GO:0042056">
    <property type="term" value="F:chemoattractant activity"/>
    <property type="evidence" value="ECO:0007669"/>
    <property type="project" value="TreeGrafter"/>
</dbReference>
<keyword evidence="7" id="KW-1185">Reference proteome</keyword>
<dbReference type="GO" id="GO:0001938">
    <property type="term" value="P:positive regulation of endothelial cell proliferation"/>
    <property type="evidence" value="ECO:0007669"/>
    <property type="project" value="TreeGrafter"/>
</dbReference>
<dbReference type="GO" id="GO:0038084">
    <property type="term" value="P:vascular endothelial growth factor signaling pathway"/>
    <property type="evidence" value="ECO:0007669"/>
    <property type="project" value="TreeGrafter"/>
</dbReference>